<dbReference type="Proteomes" id="UP000192223">
    <property type="component" value="Unplaced"/>
</dbReference>
<dbReference type="RefSeq" id="XP_018322029.1">
    <property type="nucleotide sequence ID" value="XM_018466527.1"/>
</dbReference>
<dbReference type="InParanoid" id="A0A1W4WDL1"/>
<evidence type="ECO:0000313" key="1">
    <source>
        <dbReference type="Proteomes" id="UP000192223"/>
    </source>
</evidence>
<gene>
    <name evidence="2" type="primary">LOC108734831</name>
</gene>
<organism evidence="1 2">
    <name type="scientific">Agrilus planipennis</name>
    <name type="common">Emerald ash borer</name>
    <name type="synonym">Agrilus marcopoli</name>
    <dbReference type="NCBI Taxonomy" id="224129"/>
    <lineage>
        <taxon>Eukaryota</taxon>
        <taxon>Metazoa</taxon>
        <taxon>Ecdysozoa</taxon>
        <taxon>Arthropoda</taxon>
        <taxon>Hexapoda</taxon>
        <taxon>Insecta</taxon>
        <taxon>Pterygota</taxon>
        <taxon>Neoptera</taxon>
        <taxon>Endopterygota</taxon>
        <taxon>Coleoptera</taxon>
        <taxon>Polyphaga</taxon>
        <taxon>Elateriformia</taxon>
        <taxon>Buprestoidea</taxon>
        <taxon>Buprestidae</taxon>
        <taxon>Agrilinae</taxon>
        <taxon>Agrilus</taxon>
    </lineage>
</organism>
<dbReference type="AlphaFoldDB" id="A0A1W4WDL1"/>
<protein>
    <submittedName>
        <fullName evidence="2">Uncharacterized protein LOC108734831</fullName>
    </submittedName>
</protein>
<accession>A0A1W4WDL1</accession>
<proteinExistence type="predicted"/>
<dbReference type="Pfam" id="PF22593">
    <property type="entry name" value="SPMIP11"/>
    <property type="match status" value="1"/>
</dbReference>
<name>A0A1W4WDL1_AGRPL</name>
<dbReference type="OrthoDB" id="7085216at2759"/>
<sequence length="141" mass="16610">MDWFGITCYGVADPIKDFMDPNYNEPVKMENVFEKLKRYPAGTRLNDISTDFDPYLGTCDGYAYGSFDRLDKMRKKGFLKPVGPLEMYRKSGTGQNDFGFFLKDTELMGKDWHYTKRLSRINSEMTNFFNECLKSNKYFRM</sequence>
<reference evidence="2" key="1">
    <citation type="submission" date="2025-08" db="UniProtKB">
        <authorList>
            <consortium name="RefSeq"/>
        </authorList>
    </citation>
    <scope>IDENTIFICATION</scope>
    <source>
        <tissue evidence="2">Entire body</tissue>
    </source>
</reference>
<dbReference type="GeneID" id="108734831"/>
<keyword evidence="1" id="KW-1185">Reference proteome</keyword>
<evidence type="ECO:0000313" key="2">
    <source>
        <dbReference type="RefSeq" id="XP_018322029.1"/>
    </source>
</evidence>
<dbReference type="KEGG" id="apln:108734831"/>